<dbReference type="AlphaFoldDB" id="A0A1J9QET4"/>
<accession>A0A1J9QET4</accession>
<keyword evidence="3" id="KW-1185">Reference proteome</keyword>
<evidence type="ECO:0000313" key="3">
    <source>
        <dbReference type="Proteomes" id="UP000182235"/>
    </source>
</evidence>
<dbReference type="Proteomes" id="UP000182235">
    <property type="component" value="Unassembled WGS sequence"/>
</dbReference>
<dbReference type="VEuPathDB" id="FungiDB:AJ78_05023"/>
<feature type="signal peptide" evidence="1">
    <location>
        <begin position="1"/>
        <end position="23"/>
    </location>
</feature>
<protein>
    <submittedName>
        <fullName evidence="2">Uncharacterized protein</fullName>
    </submittedName>
</protein>
<dbReference type="OrthoDB" id="3660917at2759"/>
<evidence type="ECO:0000313" key="2">
    <source>
        <dbReference type="EMBL" id="OJD14647.1"/>
    </source>
</evidence>
<dbReference type="EMBL" id="LGRN01000206">
    <property type="protein sequence ID" value="OJD14647.1"/>
    <property type="molecule type" value="Genomic_DNA"/>
</dbReference>
<proteinExistence type="predicted"/>
<evidence type="ECO:0000256" key="1">
    <source>
        <dbReference type="SAM" id="SignalP"/>
    </source>
</evidence>
<gene>
    <name evidence="2" type="ORF">AJ78_05023</name>
</gene>
<feature type="chain" id="PRO_5013335219" evidence="1">
    <location>
        <begin position="24"/>
        <end position="182"/>
    </location>
</feature>
<name>A0A1J9QET4_9EURO</name>
<sequence>MRCASLLLHLGLIGLCAIRGTVALLQTTDFHALVDSLNLPNDPDQINHISADGILRVFAVDGTVLGYVRLTAEQLQHWIDSHASVLTEEELRLLQEAWANADTSKVSEEQIWNPSADLLPQVLVNPQQERPVTPAPAMVVRRKLVPRLICDAYRCTATRDCHVVGCGKCIGVFSLSRWGTCC</sequence>
<keyword evidence="1" id="KW-0732">Signal</keyword>
<comment type="caution">
    <text evidence="2">The sequence shown here is derived from an EMBL/GenBank/DDBJ whole genome shotgun (WGS) entry which is preliminary data.</text>
</comment>
<organism evidence="2 3">
    <name type="scientific">Emergomyces pasteurianus Ep9510</name>
    <dbReference type="NCBI Taxonomy" id="1447872"/>
    <lineage>
        <taxon>Eukaryota</taxon>
        <taxon>Fungi</taxon>
        <taxon>Dikarya</taxon>
        <taxon>Ascomycota</taxon>
        <taxon>Pezizomycotina</taxon>
        <taxon>Eurotiomycetes</taxon>
        <taxon>Eurotiomycetidae</taxon>
        <taxon>Onygenales</taxon>
        <taxon>Ajellomycetaceae</taxon>
        <taxon>Emergomyces</taxon>
    </lineage>
</organism>
<dbReference type="STRING" id="1447872.A0A1J9QET4"/>
<reference evidence="2 3" key="1">
    <citation type="submission" date="2015-07" db="EMBL/GenBank/DDBJ databases">
        <title>Emmonsia species relationships and genome sequence.</title>
        <authorList>
            <consortium name="The Broad Institute Genomics Platform"/>
            <person name="Cuomo C.A."/>
            <person name="Munoz J.F."/>
            <person name="Imamovic A."/>
            <person name="Priest M.E."/>
            <person name="Young S."/>
            <person name="Clay O.K."/>
            <person name="McEwen J.G."/>
        </authorList>
    </citation>
    <scope>NUCLEOTIDE SEQUENCE [LARGE SCALE GENOMIC DNA]</scope>
    <source>
        <strain evidence="2 3">UAMH 9510</strain>
    </source>
</reference>